<feature type="domain" description="Protein kinase" evidence="2">
    <location>
        <begin position="46"/>
        <end position="329"/>
    </location>
</feature>
<dbReference type="SMART" id="SM00220">
    <property type="entry name" value="S_TKc"/>
    <property type="match status" value="1"/>
</dbReference>
<feature type="compositionally biased region" description="Polar residues" evidence="1">
    <location>
        <begin position="803"/>
        <end position="812"/>
    </location>
</feature>
<evidence type="ECO:0000313" key="4">
    <source>
        <dbReference type="Proteomes" id="UP000245946"/>
    </source>
</evidence>
<proteinExistence type="predicted"/>
<dbReference type="OrthoDB" id="79687at2759"/>
<feature type="compositionally biased region" description="Low complexity" evidence="1">
    <location>
        <begin position="879"/>
        <end position="895"/>
    </location>
</feature>
<dbReference type="GeneID" id="37268907"/>
<feature type="compositionally biased region" description="Polar residues" evidence="1">
    <location>
        <begin position="688"/>
        <end position="707"/>
    </location>
</feature>
<dbReference type="InterPro" id="IPR011009">
    <property type="entry name" value="Kinase-like_dom_sf"/>
</dbReference>
<dbReference type="PROSITE" id="PS50011">
    <property type="entry name" value="PROTEIN_KINASE_DOM"/>
    <property type="match status" value="1"/>
</dbReference>
<evidence type="ECO:0000259" key="2">
    <source>
        <dbReference type="PROSITE" id="PS50011"/>
    </source>
</evidence>
<dbReference type="SUPFAM" id="SSF48371">
    <property type="entry name" value="ARM repeat"/>
    <property type="match status" value="1"/>
</dbReference>
<dbReference type="Gene3D" id="1.25.10.10">
    <property type="entry name" value="Leucine-rich Repeat Variant"/>
    <property type="match status" value="1"/>
</dbReference>
<accession>A0A316ZHY7</accession>
<feature type="region of interest" description="Disordered" evidence="1">
    <location>
        <begin position="661"/>
        <end position="730"/>
    </location>
</feature>
<feature type="region of interest" description="Disordered" evidence="1">
    <location>
        <begin position="747"/>
        <end position="814"/>
    </location>
</feature>
<dbReference type="PANTHER" id="PTHR12984:SF6">
    <property type="entry name" value="SCY1-LIKE PROTEIN 2"/>
    <property type="match status" value="1"/>
</dbReference>
<keyword evidence="4" id="KW-1185">Reference proteome</keyword>
<evidence type="ECO:0000313" key="3">
    <source>
        <dbReference type="EMBL" id="PWO01388.1"/>
    </source>
</evidence>
<dbReference type="SUPFAM" id="SSF56112">
    <property type="entry name" value="Protein kinase-like (PK-like)"/>
    <property type="match status" value="1"/>
</dbReference>
<dbReference type="EMBL" id="KZ819283">
    <property type="protein sequence ID" value="PWO01388.1"/>
    <property type="molecule type" value="Genomic_DNA"/>
</dbReference>
<feature type="compositionally biased region" description="Pro residues" evidence="1">
    <location>
        <begin position="851"/>
        <end position="860"/>
    </location>
</feature>
<dbReference type="RefSeq" id="XP_025601666.1">
    <property type="nucleotide sequence ID" value="XM_025741363.1"/>
</dbReference>
<dbReference type="PANTHER" id="PTHR12984">
    <property type="entry name" value="SCY1-RELATED S/T PROTEIN KINASE-LIKE"/>
    <property type="match status" value="1"/>
</dbReference>
<protein>
    <recommendedName>
        <fullName evidence="2">Protein kinase domain-containing protein</fullName>
    </recommendedName>
</protein>
<feature type="compositionally biased region" description="Low complexity" evidence="1">
    <location>
        <begin position="759"/>
        <end position="787"/>
    </location>
</feature>
<dbReference type="InterPro" id="IPR051177">
    <property type="entry name" value="CIK-Related_Protein"/>
</dbReference>
<dbReference type="GO" id="GO:0004672">
    <property type="term" value="F:protein kinase activity"/>
    <property type="evidence" value="ECO:0007669"/>
    <property type="project" value="InterPro"/>
</dbReference>
<evidence type="ECO:0000256" key="1">
    <source>
        <dbReference type="SAM" id="MobiDB-lite"/>
    </source>
</evidence>
<dbReference type="InterPro" id="IPR011989">
    <property type="entry name" value="ARM-like"/>
</dbReference>
<reference evidence="3 4" key="1">
    <citation type="journal article" date="2018" name="Mol. Biol. Evol.">
        <title>Broad Genomic Sampling Reveals a Smut Pathogenic Ancestry of the Fungal Clade Ustilaginomycotina.</title>
        <authorList>
            <person name="Kijpornyongpan T."/>
            <person name="Mondo S.J."/>
            <person name="Barry K."/>
            <person name="Sandor L."/>
            <person name="Lee J."/>
            <person name="Lipzen A."/>
            <person name="Pangilinan J."/>
            <person name="LaButti K."/>
            <person name="Hainaut M."/>
            <person name="Henrissat B."/>
            <person name="Grigoriev I.V."/>
            <person name="Spatafora J.W."/>
            <person name="Aime M.C."/>
        </authorList>
    </citation>
    <scope>NUCLEOTIDE SEQUENCE [LARGE SCALE GENOMIC DNA]</scope>
    <source>
        <strain evidence="3 4">MCA 4186</strain>
    </source>
</reference>
<dbReference type="Gene3D" id="1.10.510.10">
    <property type="entry name" value="Transferase(Phosphotransferase) domain 1"/>
    <property type="match status" value="1"/>
</dbReference>
<name>A0A316ZHY7_9BASI</name>
<dbReference type="AlphaFoldDB" id="A0A316ZHY7"/>
<feature type="compositionally biased region" description="Low complexity" evidence="1">
    <location>
        <begin position="841"/>
        <end position="850"/>
    </location>
</feature>
<dbReference type="InterPro" id="IPR016024">
    <property type="entry name" value="ARM-type_fold"/>
</dbReference>
<dbReference type="CDD" id="cd14011">
    <property type="entry name" value="PK_SCY1_like"/>
    <property type="match status" value="1"/>
</dbReference>
<dbReference type="GO" id="GO:0005524">
    <property type="term" value="F:ATP binding"/>
    <property type="evidence" value="ECO:0007669"/>
    <property type="project" value="InterPro"/>
</dbReference>
<dbReference type="Gene3D" id="3.30.200.20">
    <property type="entry name" value="Phosphorylase Kinase, domain 1"/>
    <property type="match status" value="1"/>
</dbReference>
<organism evidence="3 4">
    <name type="scientific">Tilletiopsis washingtonensis</name>
    <dbReference type="NCBI Taxonomy" id="58919"/>
    <lineage>
        <taxon>Eukaryota</taxon>
        <taxon>Fungi</taxon>
        <taxon>Dikarya</taxon>
        <taxon>Basidiomycota</taxon>
        <taxon>Ustilaginomycotina</taxon>
        <taxon>Exobasidiomycetes</taxon>
        <taxon>Entylomatales</taxon>
        <taxon>Entylomatales incertae sedis</taxon>
        <taxon>Tilletiopsis</taxon>
    </lineage>
</organism>
<gene>
    <name evidence="3" type="ORF">FA09DRAFT_327316</name>
</gene>
<feature type="compositionally biased region" description="Low complexity" evidence="1">
    <location>
        <begin position="665"/>
        <end position="676"/>
    </location>
</feature>
<feature type="region of interest" description="Disordered" evidence="1">
    <location>
        <begin position="831"/>
        <end position="903"/>
    </location>
</feature>
<dbReference type="InterPro" id="IPR000719">
    <property type="entry name" value="Prot_kinase_dom"/>
</dbReference>
<sequence>MASFLSQASSYFGRTHIASTYTIDDAVPAVHAGLWKIQRASRKASAAPAAAAGAGASGSAAASASSNGSGRDVVSVWSHAFTARGQERVAVAEMLKKEAASLTRLRHPCVLETVEPLEETRSELIFATEPVLAPLSAALLSGESAGRAADGVQLDEVEIQKGVLQVARALEFLHTAKMVHGNLNTDAVLINAKGDWKLAGFSFLTPLAGANSAAPAWSLDYDPSLPPQLSRDFNYVAPEYALDERLEPANDMYSLGCLVFAIHSRGSPPFRNRNAITNIRANAEELGTKLGDPAWARLGKDVLELLSTLLTRFPGARPSAAEFQNSQYFNNVLVRTLKFMERDNFAGRTKEERVQFLKGLLKIMDQFSHRLQHRKVLPALLELMNDRTLLPFILPNVFVISQNLSSIEFTSNVLPRLKPLFSVQDPPQNQLILLDQIELFVTKTTPPIFREEVTPLLYSALEAEQVMVQERALQTVPRLCEILEFSHVKEVLFPNIAKLFSKTKVLSCKISTLMCFHSMIGVLDKFTLTEKLVPILARVKTREPSVMIAILAVHEAMAKKVDRETLAVAIIPQLWAMSMGAQLTADQFQRFMKTVREMGERVEKEHMLHLREQRNMQEHTESYVGAGANGRAAGGGSLGGGVTGIGSSGEIDFATLVGGGPTSSAARAEVPRDAAATSADPFGWDDLGSTSNTPAAVTPALTPSHTGSLGRPAAVTPALTPSHTGTLGRPAATSAALPAFAAPPLATRSALAPPPSSSPRPSLQAAYSSSSLGGSSTSAAPPGWAGSTLAPAPRNSLPPAAPASTSGPNYNLNLEPASGFGSTALAPSSFGSLPPLQPQTSSLGFSSLAPAPAPAAPPKAPAALSGPPGWGGAVLQPTARAGSSAPKAGAAGNNAWDDFDPLR</sequence>
<dbReference type="Proteomes" id="UP000245946">
    <property type="component" value="Unassembled WGS sequence"/>
</dbReference>
<dbReference type="Pfam" id="PF00069">
    <property type="entry name" value="Pkinase"/>
    <property type="match status" value="1"/>
</dbReference>